<dbReference type="SUPFAM" id="SSF48498">
    <property type="entry name" value="Tetracyclin repressor-like, C-terminal domain"/>
    <property type="match status" value="1"/>
</dbReference>
<dbReference type="Pfam" id="PF02909">
    <property type="entry name" value="TetR_C_1"/>
    <property type="match status" value="1"/>
</dbReference>
<dbReference type="GO" id="GO:0046677">
    <property type="term" value="P:response to antibiotic"/>
    <property type="evidence" value="ECO:0007669"/>
    <property type="project" value="InterPro"/>
</dbReference>
<dbReference type="GO" id="GO:0000976">
    <property type="term" value="F:transcription cis-regulatory region binding"/>
    <property type="evidence" value="ECO:0007669"/>
    <property type="project" value="TreeGrafter"/>
</dbReference>
<dbReference type="Gene3D" id="1.10.10.60">
    <property type="entry name" value="Homeodomain-like"/>
    <property type="match status" value="1"/>
</dbReference>
<keyword evidence="8" id="KW-1185">Reference proteome</keyword>
<evidence type="ECO:0000256" key="3">
    <source>
        <dbReference type="ARBA" id="ARBA00023125"/>
    </source>
</evidence>
<evidence type="ECO:0000313" key="8">
    <source>
        <dbReference type="Proteomes" id="UP000264006"/>
    </source>
</evidence>
<evidence type="ECO:0000256" key="1">
    <source>
        <dbReference type="ARBA" id="ARBA00022491"/>
    </source>
</evidence>
<dbReference type="GO" id="GO:0003700">
    <property type="term" value="F:DNA-binding transcription factor activity"/>
    <property type="evidence" value="ECO:0007669"/>
    <property type="project" value="TreeGrafter"/>
</dbReference>
<sequence length="229" mass="24792">MAARDTPARPVPARPVLSRERVLDAAIALADAQGIEAVTMRRLADAVGAKPMSLYHHLANKEEVVDGMVDVVFAEIELPSPALGWKEAARLRARSARRVLIAHPWAVPLLESRRSPGPATLRHHDAVIGAYRENGFDIAMAAHAVSVVDAYVYGFVLTEAALPFDATDGEGARDAIDEILSPMDRDSHPHLVELATAHVLQPGYSFAEEFDWGLDLVLDGLGRRVAGRS</sequence>
<dbReference type="Proteomes" id="UP000264006">
    <property type="component" value="Chromosome"/>
</dbReference>
<dbReference type="EMBL" id="CP031165">
    <property type="protein sequence ID" value="AXV05583.1"/>
    <property type="molecule type" value="Genomic_DNA"/>
</dbReference>
<gene>
    <name evidence="7" type="ORF">DVS28_a0882</name>
</gene>
<dbReference type="AlphaFoldDB" id="A0A346XTN6"/>
<dbReference type="PROSITE" id="PS50977">
    <property type="entry name" value="HTH_TETR_2"/>
    <property type="match status" value="1"/>
</dbReference>
<dbReference type="InterPro" id="IPR003012">
    <property type="entry name" value="Tet_transcr_reg_TetR"/>
</dbReference>
<reference evidence="7 8" key="1">
    <citation type="submission" date="2018-09" db="EMBL/GenBank/DDBJ databases">
        <title>Complete genome sequence of Euzebya sp. DY32-46 isolated from seawater of Pacific Ocean.</title>
        <authorList>
            <person name="Xu L."/>
            <person name="Wu Y.-H."/>
            <person name="Xu X.-W."/>
        </authorList>
    </citation>
    <scope>NUCLEOTIDE SEQUENCE [LARGE SCALE GENOMIC DNA]</scope>
    <source>
        <strain evidence="7 8">DY32-46</strain>
    </source>
</reference>
<dbReference type="InterPro" id="IPR036271">
    <property type="entry name" value="Tet_transcr_reg_TetR-rel_C_sf"/>
</dbReference>
<dbReference type="SUPFAM" id="SSF46689">
    <property type="entry name" value="Homeodomain-like"/>
    <property type="match status" value="1"/>
</dbReference>
<dbReference type="InterPro" id="IPR001647">
    <property type="entry name" value="HTH_TetR"/>
</dbReference>
<dbReference type="GO" id="GO:0045892">
    <property type="term" value="P:negative regulation of DNA-templated transcription"/>
    <property type="evidence" value="ECO:0007669"/>
    <property type="project" value="InterPro"/>
</dbReference>
<feature type="DNA-binding region" description="H-T-H motif" evidence="5">
    <location>
        <begin position="39"/>
        <end position="58"/>
    </location>
</feature>
<evidence type="ECO:0000256" key="5">
    <source>
        <dbReference type="PROSITE-ProRule" id="PRU00335"/>
    </source>
</evidence>
<dbReference type="Pfam" id="PF00440">
    <property type="entry name" value="TetR_N"/>
    <property type="match status" value="1"/>
</dbReference>
<dbReference type="KEGG" id="euz:DVS28_a0882"/>
<dbReference type="InterPro" id="IPR009057">
    <property type="entry name" value="Homeodomain-like_sf"/>
</dbReference>
<evidence type="ECO:0000259" key="6">
    <source>
        <dbReference type="PROSITE" id="PS50977"/>
    </source>
</evidence>
<evidence type="ECO:0000256" key="2">
    <source>
        <dbReference type="ARBA" id="ARBA00023015"/>
    </source>
</evidence>
<name>A0A346XTN6_9ACTN</name>
<feature type="domain" description="HTH tetR-type" evidence="6">
    <location>
        <begin position="16"/>
        <end position="76"/>
    </location>
</feature>
<keyword evidence="4" id="KW-0804">Transcription</keyword>
<dbReference type="PANTHER" id="PTHR30055">
    <property type="entry name" value="HTH-TYPE TRANSCRIPTIONAL REGULATOR RUTR"/>
    <property type="match status" value="1"/>
</dbReference>
<evidence type="ECO:0000313" key="7">
    <source>
        <dbReference type="EMBL" id="AXV05583.1"/>
    </source>
</evidence>
<protein>
    <submittedName>
        <fullName evidence="7">Transcriptional regulator, TetR family</fullName>
    </submittedName>
</protein>
<keyword evidence="2" id="KW-0805">Transcription regulation</keyword>
<keyword evidence="1" id="KW-0678">Repressor</keyword>
<dbReference type="InterPro" id="IPR004111">
    <property type="entry name" value="Repressor_TetR_C"/>
</dbReference>
<dbReference type="PRINTS" id="PR00455">
    <property type="entry name" value="HTHTETR"/>
</dbReference>
<dbReference type="PRINTS" id="PR00400">
    <property type="entry name" value="TETREPRESSOR"/>
</dbReference>
<dbReference type="InterPro" id="IPR050109">
    <property type="entry name" value="HTH-type_TetR-like_transc_reg"/>
</dbReference>
<dbReference type="RefSeq" id="WP_114593981.1">
    <property type="nucleotide sequence ID" value="NZ_CAXIBR010000006.1"/>
</dbReference>
<keyword evidence="3 5" id="KW-0238">DNA-binding</keyword>
<evidence type="ECO:0000256" key="4">
    <source>
        <dbReference type="ARBA" id="ARBA00023163"/>
    </source>
</evidence>
<dbReference type="PANTHER" id="PTHR30055:SF151">
    <property type="entry name" value="TRANSCRIPTIONAL REGULATORY PROTEIN"/>
    <property type="match status" value="1"/>
</dbReference>
<proteinExistence type="predicted"/>
<dbReference type="Gene3D" id="1.10.357.10">
    <property type="entry name" value="Tetracycline Repressor, domain 2"/>
    <property type="match status" value="1"/>
</dbReference>
<organism evidence="7 8">
    <name type="scientific">Euzebya pacifica</name>
    <dbReference type="NCBI Taxonomy" id="1608957"/>
    <lineage>
        <taxon>Bacteria</taxon>
        <taxon>Bacillati</taxon>
        <taxon>Actinomycetota</taxon>
        <taxon>Nitriliruptoria</taxon>
        <taxon>Euzebyales</taxon>
    </lineage>
</organism>
<accession>A0A346XTN6</accession>
<dbReference type="OrthoDB" id="329481at2"/>